<dbReference type="PRINTS" id="PR00450">
    <property type="entry name" value="RECOVERIN"/>
</dbReference>
<dbReference type="GO" id="GO:0005509">
    <property type="term" value="F:calcium ion binding"/>
    <property type="evidence" value="ECO:0007669"/>
    <property type="project" value="InterPro"/>
</dbReference>
<evidence type="ECO:0000256" key="3">
    <source>
        <dbReference type="ARBA" id="ARBA00022737"/>
    </source>
</evidence>
<dbReference type="FunFam" id="1.10.238.10:FF:000009">
    <property type="entry name" value="Visinin-like protein 1"/>
    <property type="match status" value="1"/>
</dbReference>
<dbReference type="PROSITE" id="PS50222">
    <property type="entry name" value="EF_HAND_2"/>
    <property type="match status" value="3"/>
</dbReference>
<evidence type="ECO:0000313" key="7">
    <source>
        <dbReference type="EMBL" id="CAF1017931.1"/>
    </source>
</evidence>
<evidence type="ECO:0000313" key="8">
    <source>
        <dbReference type="EMBL" id="CAF1084816.1"/>
    </source>
</evidence>
<sequence>MGNKLLKSKSKKINYTELTDHQIEMLVSTTKFSSQQIREWHHSFIRDCPSGKLDRKQFIEIYQQFYPQGKANAFCTLAFKAFDQDKNGYVDFSEFLSAIALTMSGEVKDRLSLAFSMYDINDDGTLDKKEIAQIIKLIYEINGKVNLKQELSPQDKARMIIEKFDHDGDKKLSREEFINGCLNDSEIRKLLAP</sequence>
<dbReference type="OrthoDB" id="26525at2759"/>
<dbReference type="CDD" id="cd00051">
    <property type="entry name" value="EFh"/>
    <property type="match status" value="2"/>
</dbReference>
<evidence type="ECO:0000313" key="9">
    <source>
        <dbReference type="EMBL" id="CAF1087813.1"/>
    </source>
</evidence>
<feature type="domain" description="EF-hand" evidence="5">
    <location>
        <begin position="70"/>
        <end position="105"/>
    </location>
</feature>
<feature type="domain" description="EF-hand" evidence="5">
    <location>
        <begin position="152"/>
        <end position="187"/>
    </location>
</feature>
<evidence type="ECO:0000313" key="12">
    <source>
        <dbReference type="EMBL" id="CAF3796657.1"/>
    </source>
</evidence>
<dbReference type="InterPro" id="IPR011992">
    <property type="entry name" value="EF-hand-dom_pair"/>
</dbReference>
<dbReference type="InterPro" id="IPR028846">
    <property type="entry name" value="Recoverin"/>
</dbReference>
<gene>
    <name evidence="6" type="ORF">BJG266_LOCUS267</name>
    <name evidence="9" type="ORF">IZO911_LOCUS22326</name>
    <name evidence="8" type="ORF">JYZ213_LOCUS20498</name>
    <name evidence="13" type="ORF">KXQ929_LOCUS28430</name>
    <name evidence="12" type="ORF">OKA104_LOCUS18233</name>
    <name evidence="14" type="ORF">OXD698_LOCUS35370</name>
    <name evidence="10" type="ORF">QVE165_LOCUS22198</name>
    <name evidence="11" type="ORF">QVE165_LOCUS22563</name>
    <name evidence="7" type="ORF">VCS650_LOCUS15630</name>
</gene>
<dbReference type="EMBL" id="CAJOBB010002809">
    <property type="protein sequence ID" value="CAF4000264.1"/>
    <property type="molecule type" value="Genomic_DNA"/>
</dbReference>
<dbReference type="EMBL" id="CAJNON010000136">
    <property type="protein sequence ID" value="CAF1017931.1"/>
    <property type="molecule type" value="Genomic_DNA"/>
</dbReference>
<evidence type="ECO:0000313" key="14">
    <source>
        <dbReference type="EMBL" id="CAF4100128.1"/>
    </source>
</evidence>
<keyword evidence="15" id="KW-1185">Reference proteome</keyword>
<evidence type="ECO:0000256" key="2">
    <source>
        <dbReference type="ARBA" id="ARBA00022723"/>
    </source>
</evidence>
<dbReference type="Proteomes" id="UP000663891">
    <property type="component" value="Unassembled WGS sequence"/>
</dbReference>
<dbReference type="EMBL" id="CAJNOM010000149">
    <property type="protein sequence ID" value="CAF1142543.1"/>
    <property type="molecule type" value="Genomic_DNA"/>
</dbReference>
<dbReference type="SUPFAM" id="SSF47473">
    <property type="entry name" value="EF-hand"/>
    <property type="match status" value="1"/>
</dbReference>
<dbReference type="InterPro" id="IPR018247">
    <property type="entry name" value="EF_Hand_1_Ca_BS"/>
</dbReference>
<evidence type="ECO:0000313" key="10">
    <source>
        <dbReference type="EMBL" id="CAF1135863.1"/>
    </source>
</evidence>
<dbReference type="EMBL" id="CAJNOE010000248">
    <property type="protein sequence ID" value="CAF1087813.1"/>
    <property type="molecule type" value="Genomic_DNA"/>
</dbReference>
<keyword evidence="3" id="KW-0677">Repeat</keyword>
<evidence type="ECO:0000313" key="6">
    <source>
        <dbReference type="EMBL" id="CAF0720957.1"/>
    </source>
</evidence>
<dbReference type="SMART" id="SM00054">
    <property type="entry name" value="EFh"/>
    <property type="match status" value="3"/>
</dbReference>
<dbReference type="PANTHER" id="PTHR23055:SF69">
    <property type="entry name" value="NEURONAL CALCIUM SENSOR 2"/>
    <property type="match status" value="1"/>
</dbReference>
<reference evidence="7" key="1">
    <citation type="submission" date="2021-02" db="EMBL/GenBank/DDBJ databases">
        <authorList>
            <person name="Nowell W R."/>
        </authorList>
    </citation>
    <scope>NUCLEOTIDE SEQUENCE</scope>
</reference>
<keyword evidence="2" id="KW-0479">Metal-binding</keyword>
<dbReference type="Pfam" id="PF00036">
    <property type="entry name" value="EF-hand_1"/>
    <property type="match status" value="1"/>
</dbReference>
<comment type="caution">
    <text evidence="7">The sequence shown here is derived from an EMBL/GenBank/DDBJ whole genome shotgun (WGS) entry which is preliminary data.</text>
</comment>
<evidence type="ECO:0000313" key="13">
    <source>
        <dbReference type="EMBL" id="CAF4000264.1"/>
    </source>
</evidence>
<dbReference type="AlphaFoldDB" id="A0A814HYQ2"/>
<dbReference type="InterPro" id="IPR002048">
    <property type="entry name" value="EF_hand_dom"/>
</dbReference>
<evidence type="ECO:0000313" key="11">
    <source>
        <dbReference type="EMBL" id="CAF1142543.1"/>
    </source>
</evidence>
<dbReference type="EMBL" id="CAJOAZ010005441">
    <property type="protein sequence ID" value="CAF4100128.1"/>
    <property type="molecule type" value="Genomic_DNA"/>
</dbReference>
<evidence type="ECO:0000313" key="16">
    <source>
        <dbReference type="Proteomes" id="UP000663891"/>
    </source>
</evidence>
<evidence type="ECO:0000256" key="1">
    <source>
        <dbReference type="ARBA" id="ARBA00006049"/>
    </source>
</evidence>
<dbReference type="Proteomes" id="UP000663868">
    <property type="component" value="Unassembled WGS sequence"/>
</dbReference>
<comment type="similarity">
    <text evidence="1">Belongs to the recoverin family.</text>
</comment>
<dbReference type="EMBL" id="CAJNOG010000216">
    <property type="protein sequence ID" value="CAF1084816.1"/>
    <property type="molecule type" value="Genomic_DNA"/>
</dbReference>
<dbReference type="EMBL" id="CAJNOI010000001">
    <property type="protein sequence ID" value="CAF0720957.1"/>
    <property type="molecule type" value="Genomic_DNA"/>
</dbReference>
<feature type="domain" description="EF-hand" evidence="5">
    <location>
        <begin position="106"/>
        <end position="141"/>
    </location>
</feature>
<evidence type="ECO:0000256" key="4">
    <source>
        <dbReference type="ARBA" id="ARBA00022837"/>
    </source>
</evidence>
<dbReference type="Proteomes" id="UP000663844">
    <property type="component" value="Unassembled WGS sequence"/>
</dbReference>
<dbReference type="Proteomes" id="UP000663860">
    <property type="component" value="Unassembled WGS sequence"/>
</dbReference>
<evidence type="ECO:0000259" key="5">
    <source>
        <dbReference type="PROSITE" id="PS50222"/>
    </source>
</evidence>
<protein>
    <recommendedName>
        <fullName evidence="5">EF-hand domain-containing protein</fullName>
    </recommendedName>
</protein>
<dbReference type="Proteomes" id="UP000663832">
    <property type="component" value="Unassembled WGS sequence"/>
</dbReference>
<organism evidence="7 16">
    <name type="scientific">Adineta steineri</name>
    <dbReference type="NCBI Taxonomy" id="433720"/>
    <lineage>
        <taxon>Eukaryota</taxon>
        <taxon>Metazoa</taxon>
        <taxon>Spiralia</taxon>
        <taxon>Gnathifera</taxon>
        <taxon>Rotifera</taxon>
        <taxon>Eurotatoria</taxon>
        <taxon>Bdelloidea</taxon>
        <taxon>Adinetida</taxon>
        <taxon>Adinetidae</taxon>
        <taxon>Adineta</taxon>
    </lineage>
</organism>
<dbReference type="PROSITE" id="PS00018">
    <property type="entry name" value="EF_HAND_1"/>
    <property type="match status" value="3"/>
</dbReference>
<evidence type="ECO:0000313" key="15">
    <source>
        <dbReference type="Proteomes" id="UP000663832"/>
    </source>
</evidence>
<name>A0A814HYQ2_9BILA</name>
<dbReference type="EMBL" id="CAJOAY010001122">
    <property type="protein sequence ID" value="CAF3796657.1"/>
    <property type="molecule type" value="Genomic_DNA"/>
</dbReference>
<keyword evidence="4" id="KW-0106">Calcium</keyword>
<accession>A0A814HYQ2</accession>
<proteinExistence type="inferred from homology"/>
<dbReference type="Proteomes" id="UP000663877">
    <property type="component" value="Unassembled WGS sequence"/>
</dbReference>
<dbReference type="Pfam" id="PF13499">
    <property type="entry name" value="EF-hand_7"/>
    <property type="match status" value="1"/>
</dbReference>
<dbReference type="PANTHER" id="PTHR23055">
    <property type="entry name" value="CALCIUM BINDING PROTEINS"/>
    <property type="match status" value="1"/>
</dbReference>
<dbReference type="Gene3D" id="1.10.238.10">
    <property type="entry name" value="EF-hand"/>
    <property type="match status" value="1"/>
</dbReference>
<dbReference type="Proteomes" id="UP000663845">
    <property type="component" value="Unassembled WGS sequence"/>
</dbReference>
<dbReference type="Proteomes" id="UP000663881">
    <property type="component" value="Unassembled WGS sequence"/>
</dbReference>
<dbReference type="EMBL" id="CAJNOM010000145">
    <property type="protein sequence ID" value="CAF1135863.1"/>
    <property type="molecule type" value="Genomic_DNA"/>
</dbReference>